<feature type="transmembrane region" description="Helical" evidence="1">
    <location>
        <begin position="12"/>
        <end position="29"/>
    </location>
</feature>
<proteinExistence type="predicted"/>
<protein>
    <submittedName>
        <fullName evidence="2">Uncharacterized protein</fullName>
    </submittedName>
</protein>
<name>A0ABD5PT98_9EURY</name>
<accession>A0ABD5PT98</accession>
<keyword evidence="1" id="KW-0812">Transmembrane</keyword>
<feature type="transmembrane region" description="Helical" evidence="1">
    <location>
        <begin position="100"/>
        <end position="125"/>
    </location>
</feature>
<keyword evidence="3" id="KW-1185">Reference proteome</keyword>
<evidence type="ECO:0000313" key="2">
    <source>
        <dbReference type="EMBL" id="MFC4543667.1"/>
    </source>
</evidence>
<feature type="transmembrane region" description="Helical" evidence="1">
    <location>
        <begin position="35"/>
        <end position="53"/>
    </location>
</feature>
<comment type="caution">
    <text evidence="2">The sequence shown here is derived from an EMBL/GenBank/DDBJ whole genome shotgun (WGS) entry which is preliminary data.</text>
</comment>
<evidence type="ECO:0000313" key="3">
    <source>
        <dbReference type="Proteomes" id="UP001595898"/>
    </source>
</evidence>
<sequence length="150" mass="15379">MPDVIQTVPRSDRFLLAVSFASFAVAGVSTGPDDALAPTLGATALAVAGVYALARYAGAVSRRTLALAALGYWLAFLAIAPLHAVGLETLGSIVYGPSEAIVLAVTAVTWATLLSACGTTAFLGFREYGSRAAIDAPEEQVLDGDTPSDY</sequence>
<dbReference type="EMBL" id="JBHSFA010000009">
    <property type="protein sequence ID" value="MFC4543667.1"/>
    <property type="molecule type" value="Genomic_DNA"/>
</dbReference>
<organism evidence="2 3">
    <name type="scientific">Halosolutus amylolyticus</name>
    <dbReference type="NCBI Taxonomy" id="2932267"/>
    <lineage>
        <taxon>Archaea</taxon>
        <taxon>Methanobacteriati</taxon>
        <taxon>Methanobacteriota</taxon>
        <taxon>Stenosarchaea group</taxon>
        <taxon>Halobacteria</taxon>
        <taxon>Halobacteriales</taxon>
        <taxon>Natrialbaceae</taxon>
        <taxon>Halosolutus</taxon>
    </lineage>
</organism>
<dbReference type="AlphaFoldDB" id="A0ABD5PT98"/>
<reference evidence="2 3" key="1">
    <citation type="journal article" date="2019" name="Int. J. Syst. Evol. Microbiol.">
        <title>The Global Catalogue of Microorganisms (GCM) 10K type strain sequencing project: providing services to taxonomists for standard genome sequencing and annotation.</title>
        <authorList>
            <consortium name="The Broad Institute Genomics Platform"/>
            <consortium name="The Broad Institute Genome Sequencing Center for Infectious Disease"/>
            <person name="Wu L."/>
            <person name="Ma J."/>
        </authorList>
    </citation>
    <scope>NUCLEOTIDE SEQUENCE [LARGE SCALE GENOMIC DNA]</scope>
    <source>
        <strain evidence="2 3">WLHS5</strain>
    </source>
</reference>
<gene>
    <name evidence="2" type="ORF">ACFO5R_17205</name>
</gene>
<feature type="transmembrane region" description="Helical" evidence="1">
    <location>
        <begin position="65"/>
        <end position="85"/>
    </location>
</feature>
<dbReference type="RefSeq" id="WP_250138562.1">
    <property type="nucleotide sequence ID" value="NZ_JALIQP010000001.1"/>
</dbReference>
<keyword evidence="1" id="KW-0472">Membrane</keyword>
<dbReference type="Proteomes" id="UP001595898">
    <property type="component" value="Unassembled WGS sequence"/>
</dbReference>
<keyword evidence="1" id="KW-1133">Transmembrane helix</keyword>
<evidence type="ECO:0000256" key="1">
    <source>
        <dbReference type="SAM" id="Phobius"/>
    </source>
</evidence>